<dbReference type="EMBL" id="CP014546">
    <property type="protein sequence ID" value="AMN77231.1"/>
    <property type="molecule type" value="Genomic_DNA"/>
</dbReference>
<dbReference type="AlphaFoldDB" id="A0A127HS50"/>
<evidence type="ECO:0000313" key="3">
    <source>
        <dbReference type="EMBL" id="AMN77231.1"/>
    </source>
</evidence>
<evidence type="ECO:0000256" key="1">
    <source>
        <dbReference type="ARBA" id="ARBA00023002"/>
    </source>
</evidence>
<organism evidence="3 4">
    <name type="scientific">Pseudomonas azotoformans</name>
    <dbReference type="NCBI Taxonomy" id="47878"/>
    <lineage>
        <taxon>Bacteria</taxon>
        <taxon>Pseudomonadati</taxon>
        <taxon>Pseudomonadota</taxon>
        <taxon>Gammaproteobacteria</taxon>
        <taxon>Pseudomonadales</taxon>
        <taxon>Pseudomonadaceae</taxon>
        <taxon>Pseudomonas</taxon>
    </lineage>
</organism>
<name>A0A127HS50_PSEAZ</name>
<evidence type="ECO:0000313" key="4">
    <source>
        <dbReference type="Proteomes" id="UP000070516"/>
    </source>
</evidence>
<evidence type="ECO:0000259" key="2">
    <source>
        <dbReference type="Pfam" id="PF01266"/>
    </source>
</evidence>
<dbReference type="PANTHER" id="PTHR13847">
    <property type="entry name" value="SARCOSINE DEHYDROGENASE-RELATED"/>
    <property type="match status" value="1"/>
</dbReference>
<dbReference type="RefSeq" id="WP_061434108.1">
    <property type="nucleotide sequence ID" value="NZ_CP014546.1"/>
</dbReference>
<reference evidence="3 4" key="1">
    <citation type="submission" date="2016-02" db="EMBL/GenBank/DDBJ databases">
        <title>Complete genome sequence of Pseudomonas azotoformans S4.</title>
        <authorList>
            <person name="Fang Y."/>
            <person name="Wu L."/>
            <person name="Feng G."/>
        </authorList>
    </citation>
    <scope>NUCLEOTIDE SEQUENCE [LARGE SCALE GENOMIC DNA]</scope>
    <source>
        <strain evidence="3 4">S4</strain>
    </source>
</reference>
<dbReference type="InterPro" id="IPR036188">
    <property type="entry name" value="FAD/NAD-bd_sf"/>
</dbReference>
<dbReference type="Pfam" id="PF01266">
    <property type="entry name" value="DAO"/>
    <property type="match status" value="1"/>
</dbReference>
<dbReference type="InterPro" id="IPR006076">
    <property type="entry name" value="FAD-dep_OxRdtase"/>
</dbReference>
<feature type="domain" description="FAD dependent oxidoreductase" evidence="2">
    <location>
        <begin position="7"/>
        <end position="356"/>
    </location>
</feature>
<dbReference type="Proteomes" id="UP000070516">
    <property type="component" value="Chromosome"/>
</dbReference>
<proteinExistence type="predicted"/>
<dbReference type="SUPFAM" id="SSF51905">
    <property type="entry name" value="FAD/NAD(P)-binding domain"/>
    <property type="match status" value="1"/>
</dbReference>
<gene>
    <name evidence="3" type="ORF">AYR47_02340</name>
</gene>
<accession>A0A127HS50</accession>
<sequence>MRKQRDDVLIIGGGLQGCAIAMYLARAGRQVTIVEKNIAGRHASSVNAGGLRHLLRDIREYPLSIRAMELWSNLADVIGSSAANASEVRLGTSQIAIAVDPAELEWAHTRLDDMKRHGITTEEFIDKEEMRRVLPGLTDTVLGGLISRADGHANPAYAALGFRNAAEAAGATIFERCNLRGVSQGSDGAWIAETSAGRLEADQLINCTGAWGASFAAGLDELLPVEAVAYSMMVTARVKPFVNPVVLGIDQPLSFKQSAVGSLVIGGGILGKPCLDQGTSFTVMDRMASSAASVVSAFPILANVPVVRTWTGLEAITPDGIPIIGPSAKHRGLWHVFGFCGHGFQLAPAIGEIVAQSLINDRVDPGLLAFRANRFVTPSTVRNEGTTP</sequence>
<protein>
    <submittedName>
        <fullName evidence="3">Sarcosine oxidase subunit beta</fullName>
    </submittedName>
</protein>
<dbReference type="KEGG" id="pazo:AYR47_02340"/>
<dbReference type="Gene3D" id="3.30.9.10">
    <property type="entry name" value="D-Amino Acid Oxidase, subunit A, domain 2"/>
    <property type="match status" value="1"/>
</dbReference>
<dbReference type="GO" id="GO:0005737">
    <property type="term" value="C:cytoplasm"/>
    <property type="evidence" value="ECO:0007669"/>
    <property type="project" value="TreeGrafter"/>
</dbReference>
<dbReference type="GO" id="GO:0016491">
    <property type="term" value="F:oxidoreductase activity"/>
    <property type="evidence" value="ECO:0007669"/>
    <property type="project" value="UniProtKB-KW"/>
</dbReference>
<dbReference type="Gene3D" id="3.50.50.60">
    <property type="entry name" value="FAD/NAD(P)-binding domain"/>
    <property type="match status" value="1"/>
</dbReference>
<keyword evidence="1" id="KW-0560">Oxidoreductase</keyword>
<dbReference type="PROSITE" id="PS51257">
    <property type="entry name" value="PROKAR_LIPOPROTEIN"/>
    <property type="match status" value="1"/>
</dbReference>